<name>A0A2P6N690_9EUKA</name>
<comment type="caution">
    <text evidence="3">The sequence shown here is derived from an EMBL/GenBank/DDBJ whole genome shotgun (WGS) entry which is preliminary data.</text>
</comment>
<dbReference type="Proteomes" id="UP000241769">
    <property type="component" value="Unassembled WGS sequence"/>
</dbReference>
<protein>
    <submittedName>
        <fullName evidence="3">Uncharacterized protein</fullName>
    </submittedName>
</protein>
<dbReference type="InParanoid" id="A0A2P6N690"/>
<evidence type="ECO:0000313" key="4">
    <source>
        <dbReference type="Proteomes" id="UP000241769"/>
    </source>
</evidence>
<organism evidence="3 4">
    <name type="scientific">Planoprotostelium fungivorum</name>
    <dbReference type="NCBI Taxonomy" id="1890364"/>
    <lineage>
        <taxon>Eukaryota</taxon>
        <taxon>Amoebozoa</taxon>
        <taxon>Evosea</taxon>
        <taxon>Variosea</taxon>
        <taxon>Cavosteliida</taxon>
        <taxon>Cavosteliaceae</taxon>
        <taxon>Planoprotostelium</taxon>
    </lineage>
</organism>
<evidence type="ECO:0000256" key="1">
    <source>
        <dbReference type="SAM" id="MobiDB-lite"/>
    </source>
</evidence>
<keyword evidence="2" id="KW-1133">Transmembrane helix</keyword>
<accession>A0A2P6N690</accession>
<sequence length="409" mass="45272">MAEAFFSVRAIALTYRTPCFIAAILLYWQFDNVSMKFEPIARAACNGMDMDSTTFISGVIVEVSVLPVIMTVFVLFVYRKKKKSRLTLRGIKGNWSFCLQSNPVSGSAAFCASVLLFLRPSIGCWVIVLKRLGFIPVTQFNIYFQYSLSASWPRTTIGDGNTGTSVLSILSGAAVVQSNDSSHQFCGSLASPSAIRGVGLPVAKPQPHTIPTSKGGHPIASGRNSQPTANKSTSRKGVCHRTLFVPFTTRLKRSITSFHNKYEGSHQIAPRKLVKRQTCAKSITKERRHSHRTLNSINNDNAAIFLVPEMKMVITTVIFTCLTLSAPQLFNVTINGNNTFLDGSCQEDCLSLAVFVPATANASSCLPVRIFIHYVVCTHRQVPPIETLVYPLAWRNRMRYNVWQSPHKQ</sequence>
<gene>
    <name evidence="3" type="ORF">PROFUN_08214</name>
</gene>
<keyword evidence="2" id="KW-0472">Membrane</keyword>
<feature type="transmembrane region" description="Helical" evidence="2">
    <location>
        <begin position="12"/>
        <end position="30"/>
    </location>
</feature>
<dbReference type="EMBL" id="MDYQ01000184">
    <property type="protein sequence ID" value="PRP79453.1"/>
    <property type="molecule type" value="Genomic_DNA"/>
</dbReference>
<keyword evidence="4" id="KW-1185">Reference proteome</keyword>
<feature type="compositionally biased region" description="Polar residues" evidence="1">
    <location>
        <begin position="222"/>
        <end position="232"/>
    </location>
</feature>
<keyword evidence="2" id="KW-0812">Transmembrane</keyword>
<proteinExistence type="predicted"/>
<feature type="transmembrane region" description="Helical" evidence="2">
    <location>
        <begin position="55"/>
        <end position="78"/>
    </location>
</feature>
<reference evidence="3 4" key="1">
    <citation type="journal article" date="2018" name="Genome Biol. Evol.">
        <title>Multiple Roots of Fruiting Body Formation in Amoebozoa.</title>
        <authorList>
            <person name="Hillmann F."/>
            <person name="Forbes G."/>
            <person name="Novohradska S."/>
            <person name="Ferling I."/>
            <person name="Riege K."/>
            <person name="Groth M."/>
            <person name="Westermann M."/>
            <person name="Marz M."/>
            <person name="Spaller T."/>
            <person name="Winckler T."/>
            <person name="Schaap P."/>
            <person name="Glockner G."/>
        </authorList>
    </citation>
    <scope>NUCLEOTIDE SEQUENCE [LARGE SCALE GENOMIC DNA]</scope>
    <source>
        <strain evidence="3 4">Jena</strain>
    </source>
</reference>
<evidence type="ECO:0000256" key="2">
    <source>
        <dbReference type="SAM" id="Phobius"/>
    </source>
</evidence>
<evidence type="ECO:0000313" key="3">
    <source>
        <dbReference type="EMBL" id="PRP79453.1"/>
    </source>
</evidence>
<dbReference type="AlphaFoldDB" id="A0A2P6N690"/>
<feature type="region of interest" description="Disordered" evidence="1">
    <location>
        <begin position="208"/>
        <end position="235"/>
    </location>
</feature>